<name>A0ABP8ISE3_9BACT</name>
<evidence type="ECO:0000259" key="1">
    <source>
        <dbReference type="Pfam" id="PF13649"/>
    </source>
</evidence>
<dbReference type="Proteomes" id="UP001501153">
    <property type="component" value="Unassembled WGS sequence"/>
</dbReference>
<dbReference type="RefSeq" id="WP_345238251.1">
    <property type="nucleotide sequence ID" value="NZ_BAABGZ010000081.1"/>
</dbReference>
<sequence length="238" mass="26371">MPSFQPQNSADQAADHGDFNRVAWFYDALARVVFGNAQRRAQEAALEHLPPGAPHVLVLGGGSGWVLGQVLRRRPAATVLYLEASLAMLTRAQALLQREFPHQQAQVEFCHGTERALPSEGLFDAVVTFFVLDCLTPPAFATALPRLHAALRPGGCWLLADFSPPHKWWQHRLLQAMYLFFQVTARLKAKALPPYEQALAELGLHPVYQARFYSGFLLALSLQKPAGTETTAVETSRF</sequence>
<gene>
    <name evidence="2" type="ORF">GCM10023185_43320</name>
</gene>
<dbReference type="SUPFAM" id="SSF53335">
    <property type="entry name" value="S-adenosyl-L-methionine-dependent methyltransferases"/>
    <property type="match status" value="1"/>
</dbReference>
<evidence type="ECO:0000313" key="2">
    <source>
        <dbReference type="EMBL" id="GAA4369569.1"/>
    </source>
</evidence>
<protein>
    <recommendedName>
        <fullName evidence="1">Methyltransferase domain-containing protein</fullName>
    </recommendedName>
</protein>
<dbReference type="InterPro" id="IPR029063">
    <property type="entry name" value="SAM-dependent_MTases_sf"/>
</dbReference>
<reference evidence="3" key="1">
    <citation type="journal article" date="2019" name="Int. J. Syst. Evol. Microbiol.">
        <title>The Global Catalogue of Microorganisms (GCM) 10K type strain sequencing project: providing services to taxonomists for standard genome sequencing and annotation.</title>
        <authorList>
            <consortium name="The Broad Institute Genomics Platform"/>
            <consortium name="The Broad Institute Genome Sequencing Center for Infectious Disease"/>
            <person name="Wu L."/>
            <person name="Ma J."/>
        </authorList>
    </citation>
    <scope>NUCLEOTIDE SEQUENCE [LARGE SCALE GENOMIC DNA]</scope>
    <source>
        <strain evidence="3">JCM 17923</strain>
    </source>
</reference>
<dbReference type="Pfam" id="PF13649">
    <property type="entry name" value="Methyltransf_25"/>
    <property type="match status" value="1"/>
</dbReference>
<keyword evidence="3" id="KW-1185">Reference proteome</keyword>
<proteinExistence type="predicted"/>
<organism evidence="2 3">
    <name type="scientific">Hymenobacter saemangeumensis</name>
    <dbReference type="NCBI Taxonomy" id="1084522"/>
    <lineage>
        <taxon>Bacteria</taxon>
        <taxon>Pseudomonadati</taxon>
        <taxon>Bacteroidota</taxon>
        <taxon>Cytophagia</taxon>
        <taxon>Cytophagales</taxon>
        <taxon>Hymenobacteraceae</taxon>
        <taxon>Hymenobacter</taxon>
    </lineage>
</organism>
<accession>A0ABP8ISE3</accession>
<evidence type="ECO:0000313" key="3">
    <source>
        <dbReference type="Proteomes" id="UP001501153"/>
    </source>
</evidence>
<dbReference type="CDD" id="cd02440">
    <property type="entry name" value="AdoMet_MTases"/>
    <property type="match status" value="1"/>
</dbReference>
<dbReference type="EMBL" id="BAABGZ010000081">
    <property type="protein sequence ID" value="GAA4369569.1"/>
    <property type="molecule type" value="Genomic_DNA"/>
</dbReference>
<dbReference type="Gene3D" id="3.40.50.150">
    <property type="entry name" value="Vaccinia Virus protein VP39"/>
    <property type="match status" value="1"/>
</dbReference>
<feature type="domain" description="Methyltransferase" evidence="1">
    <location>
        <begin position="56"/>
        <end position="155"/>
    </location>
</feature>
<dbReference type="InterPro" id="IPR041698">
    <property type="entry name" value="Methyltransf_25"/>
</dbReference>
<comment type="caution">
    <text evidence="2">The sequence shown here is derived from an EMBL/GenBank/DDBJ whole genome shotgun (WGS) entry which is preliminary data.</text>
</comment>